<evidence type="ECO:0000256" key="13">
    <source>
        <dbReference type="PROSITE-ProRule" id="PRU00175"/>
    </source>
</evidence>
<accession>A0A9D4UZG9</accession>
<keyword evidence="7" id="KW-0479">Metal-binding</keyword>
<keyword evidence="11 14" id="KW-1133">Transmembrane helix</keyword>
<organism evidence="17 18">
    <name type="scientific">Adiantum capillus-veneris</name>
    <name type="common">Maidenhair fern</name>
    <dbReference type="NCBI Taxonomy" id="13818"/>
    <lineage>
        <taxon>Eukaryota</taxon>
        <taxon>Viridiplantae</taxon>
        <taxon>Streptophyta</taxon>
        <taxon>Embryophyta</taxon>
        <taxon>Tracheophyta</taxon>
        <taxon>Polypodiopsida</taxon>
        <taxon>Polypodiidae</taxon>
        <taxon>Polypodiales</taxon>
        <taxon>Pteridineae</taxon>
        <taxon>Pteridaceae</taxon>
        <taxon>Vittarioideae</taxon>
        <taxon>Adiantum</taxon>
    </lineage>
</organism>
<evidence type="ECO:0000256" key="3">
    <source>
        <dbReference type="ARBA" id="ARBA00004906"/>
    </source>
</evidence>
<dbReference type="EMBL" id="JABFUD020000008">
    <property type="protein sequence ID" value="KAI5076996.1"/>
    <property type="molecule type" value="Genomic_DNA"/>
</dbReference>
<dbReference type="FunFam" id="3.30.40.10:FF:000187">
    <property type="entry name" value="E3 ubiquitin-protein ligase ATL6"/>
    <property type="match status" value="1"/>
</dbReference>
<dbReference type="Gene3D" id="3.30.40.10">
    <property type="entry name" value="Zinc/RING finger domain, C3HC4 (zinc finger)"/>
    <property type="match status" value="1"/>
</dbReference>
<evidence type="ECO:0000313" key="18">
    <source>
        <dbReference type="Proteomes" id="UP000886520"/>
    </source>
</evidence>
<evidence type="ECO:0000256" key="1">
    <source>
        <dbReference type="ARBA" id="ARBA00000900"/>
    </source>
</evidence>
<feature type="domain" description="RING-type" evidence="16">
    <location>
        <begin position="147"/>
        <end position="189"/>
    </location>
</feature>
<dbReference type="InterPro" id="IPR044600">
    <property type="entry name" value="ATL1/ATL16-like"/>
</dbReference>
<comment type="pathway">
    <text evidence="3">Protein modification; protein ubiquitination.</text>
</comment>
<evidence type="ECO:0000256" key="12">
    <source>
        <dbReference type="ARBA" id="ARBA00023136"/>
    </source>
</evidence>
<keyword evidence="18" id="KW-1185">Reference proteome</keyword>
<comment type="caution">
    <text evidence="17">The sequence shown here is derived from an EMBL/GenBank/DDBJ whole genome shotgun (WGS) entry which is preliminary data.</text>
</comment>
<evidence type="ECO:0000313" key="17">
    <source>
        <dbReference type="EMBL" id="KAI5076996.1"/>
    </source>
</evidence>
<evidence type="ECO:0000256" key="9">
    <source>
        <dbReference type="ARBA" id="ARBA00022786"/>
    </source>
</evidence>
<evidence type="ECO:0000256" key="2">
    <source>
        <dbReference type="ARBA" id="ARBA00004167"/>
    </source>
</evidence>
<evidence type="ECO:0000256" key="6">
    <source>
        <dbReference type="ARBA" id="ARBA00022692"/>
    </source>
</evidence>
<dbReference type="SMART" id="SM00184">
    <property type="entry name" value="RING"/>
    <property type="match status" value="1"/>
</dbReference>
<keyword evidence="12 14" id="KW-0472">Membrane</keyword>
<dbReference type="AlphaFoldDB" id="A0A9D4UZG9"/>
<keyword evidence="6 14" id="KW-0812">Transmembrane</keyword>
<feature type="transmembrane region" description="Helical" evidence="14">
    <location>
        <begin position="75"/>
        <end position="96"/>
    </location>
</feature>
<feature type="signal peptide" evidence="15">
    <location>
        <begin position="1"/>
        <end position="23"/>
    </location>
</feature>
<dbReference type="PROSITE" id="PS50089">
    <property type="entry name" value="ZF_RING_2"/>
    <property type="match status" value="1"/>
</dbReference>
<proteinExistence type="predicted"/>
<feature type="chain" id="PRO_5039336545" description="RING-type E3 ubiquitin transferase" evidence="15">
    <location>
        <begin position="24"/>
        <end position="224"/>
    </location>
</feature>
<protein>
    <recommendedName>
        <fullName evidence="4">RING-type E3 ubiquitin transferase</fullName>
        <ecNumber evidence="4">2.3.2.27</ecNumber>
    </recommendedName>
</protein>
<evidence type="ECO:0000256" key="14">
    <source>
        <dbReference type="SAM" id="Phobius"/>
    </source>
</evidence>
<dbReference type="OrthoDB" id="9984778at2759"/>
<dbReference type="PANTHER" id="PTHR46913">
    <property type="entry name" value="RING-H2 FINGER PROTEIN ATL16"/>
    <property type="match status" value="1"/>
</dbReference>
<evidence type="ECO:0000256" key="5">
    <source>
        <dbReference type="ARBA" id="ARBA00022679"/>
    </source>
</evidence>
<reference evidence="17" key="1">
    <citation type="submission" date="2021-01" db="EMBL/GenBank/DDBJ databases">
        <title>Adiantum capillus-veneris genome.</title>
        <authorList>
            <person name="Fang Y."/>
            <person name="Liao Q."/>
        </authorList>
    </citation>
    <scope>NUCLEOTIDE SEQUENCE</scope>
    <source>
        <strain evidence="17">H3</strain>
        <tissue evidence="17">Leaf</tissue>
    </source>
</reference>
<evidence type="ECO:0000256" key="11">
    <source>
        <dbReference type="ARBA" id="ARBA00022989"/>
    </source>
</evidence>
<dbReference type="InterPro" id="IPR001841">
    <property type="entry name" value="Znf_RING"/>
</dbReference>
<evidence type="ECO:0000256" key="4">
    <source>
        <dbReference type="ARBA" id="ARBA00012483"/>
    </source>
</evidence>
<evidence type="ECO:0000256" key="7">
    <source>
        <dbReference type="ARBA" id="ARBA00022723"/>
    </source>
</evidence>
<dbReference type="GO" id="GO:0008270">
    <property type="term" value="F:zinc ion binding"/>
    <property type="evidence" value="ECO:0007669"/>
    <property type="project" value="UniProtKB-KW"/>
</dbReference>
<keyword evidence="15" id="KW-0732">Signal</keyword>
<evidence type="ECO:0000259" key="16">
    <source>
        <dbReference type="PROSITE" id="PS50089"/>
    </source>
</evidence>
<keyword evidence="5" id="KW-0808">Transferase</keyword>
<dbReference type="GO" id="GO:0016020">
    <property type="term" value="C:membrane"/>
    <property type="evidence" value="ECO:0007669"/>
    <property type="project" value="UniProtKB-SubCell"/>
</dbReference>
<sequence length="224" mass="24738">MSSSFWILTCFLSLHLPWTLVDATALPPPLSRRFLLSSNTTLTSPPPSSSILASTDACNTIAACNSRILPHSRTLTIAVVAIFAACILMAFVSVYARKFCIREGNSYASYHSMERNGEHRNEALVKSLPVVKYGVHDEEGKQMMKECAVCLSEFESGEMLRLLPACDHLFHKDCIDMWLFSHTTCPLCRLSLLSPKEGSLVSETSSHQQPMLPLDHIPPVATIA</sequence>
<dbReference type="GO" id="GO:0016567">
    <property type="term" value="P:protein ubiquitination"/>
    <property type="evidence" value="ECO:0007669"/>
    <property type="project" value="InterPro"/>
</dbReference>
<dbReference type="SUPFAM" id="SSF57850">
    <property type="entry name" value="RING/U-box"/>
    <property type="match status" value="1"/>
</dbReference>
<evidence type="ECO:0000256" key="10">
    <source>
        <dbReference type="ARBA" id="ARBA00022833"/>
    </source>
</evidence>
<comment type="catalytic activity">
    <reaction evidence="1">
        <text>S-ubiquitinyl-[E2 ubiquitin-conjugating enzyme]-L-cysteine + [acceptor protein]-L-lysine = [E2 ubiquitin-conjugating enzyme]-L-cysteine + N(6)-ubiquitinyl-[acceptor protein]-L-lysine.</text>
        <dbReference type="EC" id="2.3.2.27"/>
    </reaction>
</comment>
<evidence type="ECO:0000256" key="15">
    <source>
        <dbReference type="SAM" id="SignalP"/>
    </source>
</evidence>
<keyword evidence="9" id="KW-0833">Ubl conjugation pathway</keyword>
<keyword evidence="10" id="KW-0862">Zinc</keyword>
<dbReference type="Pfam" id="PF13639">
    <property type="entry name" value="zf-RING_2"/>
    <property type="match status" value="1"/>
</dbReference>
<comment type="subcellular location">
    <subcellularLocation>
        <location evidence="2">Membrane</location>
        <topology evidence="2">Single-pass membrane protein</topology>
    </subcellularLocation>
</comment>
<dbReference type="Proteomes" id="UP000886520">
    <property type="component" value="Chromosome 8"/>
</dbReference>
<dbReference type="CDD" id="cd16461">
    <property type="entry name" value="RING-H2_EL5-like"/>
    <property type="match status" value="1"/>
</dbReference>
<dbReference type="GO" id="GO:0061630">
    <property type="term" value="F:ubiquitin protein ligase activity"/>
    <property type="evidence" value="ECO:0007669"/>
    <property type="project" value="UniProtKB-EC"/>
</dbReference>
<dbReference type="InterPro" id="IPR013083">
    <property type="entry name" value="Znf_RING/FYVE/PHD"/>
</dbReference>
<dbReference type="EC" id="2.3.2.27" evidence="4"/>
<gene>
    <name evidence="17" type="ORF">GOP47_0009061</name>
</gene>
<dbReference type="PANTHER" id="PTHR46913:SF1">
    <property type="entry name" value="RING-H2 FINGER PROTEIN ATL16"/>
    <property type="match status" value="1"/>
</dbReference>
<evidence type="ECO:0000256" key="8">
    <source>
        <dbReference type="ARBA" id="ARBA00022771"/>
    </source>
</evidence>
<name>A0A9D4UZG9_ADICA</name>
<keyword evidence="8 13" id="KW-0863">Zinc-finger</keyword>